<dbReference type="Proteomes" id="UP000006546">
    <property type="component" value="Chromosome"/>
</dbReference>
<feature type="domain" description="Phosphatidic acid phosphatase type 2/haloperoxidase" evidence="2">
    <location>
        <begin position="142"/>
        <end position="264"/>
    </location>
</feature>
<dbReference type="EMBL" id="CP002696">
    <property type="protein sequence ID" value="AEE15492.1"/>
    <property type="molecule type" value="Genomic_DNA"/>
</dbReference>
<dbReference type="PANTHER" id="PTHR14969:SF13">
    <property type="entry name" value="AT30094P"/>
    <property type="match status" value="1"/>
</dbReference>
<dbReference type="SUPFAM" id="SSF48317">
    <property type="entry name" value="Acid phosphatase/Vanadium-dependent haloperoxidase"/>
    <property type="match status" value="1"/>
</dbReference>
<gene>
    <name evidence="3" type="ordered locus">Trebr_0033</name>
</gene>
<keyword evidence="4" id="KW-1185">Reference proteome</keyword>
<feature type="signal peptide" evidence="1">
    <location>
        <begin position="1"/>
        <end position="23"/>
    </location>
</feature>
<dbReference type="Gene3D" id="1.20.144.10">
    <property type="entry name" value="Phosphatidic acid phosphatase type 2/haloperoxidase"/>
    <property type="match status" value="1"/>
</dbReference>
<dbReference type="KEGG" id="tbe:Trebr_0033"/>
<keyword evidence="1" id="KW-0732">Signal</keyword>
<dbReference type="eggNOG" id="COG0671">
    <property type="taxonomic scope" value="Bacteria"/>
</dbReference>
<dbReference type="PANTHER" id="PTHR14969">
    <property type="entry name" value="SPHINGOSINE-1-PHOSPHATE PHOSPHOHYDROLASE"/>
    <property type="match status" value="1"/>
</dbReference>
<dbReference type="RefSeq" id="WP_013757212.1">
    <property type="nucleotide sequence ID" value="NC_015500.1"/>
</dbReference>
<name>F4LKA3_TREBD</name>
<evidence type="ECO:0000313" key="4">
    <source>
        <dbReference type="Proteomes" id="UP000006546"/>
    </source>
</evidence>
<dbReference type="STRING" id="906968.Trebr_0033"/>
<feature type="chain" id="PRO_5003310892" evidence="1">
    <location>
        <begin position="24"/>
        <end position="291"/>
    </location>
</feature>
<organism evidence="3 4">
    <name type="scientific">Treponema brennaborense (strain DSM 12168 / CIP 105900 / DD5/3)</name>
    <dbReference type="NCBI Taxonomy" id="906968"/>
    <lineage>
        <taxon>Bacteria</taxon>
        <taxon>Pseudomonadati</taxon>
        <taxon>Spirochaetota</taxon>
        <taxon>Spirochaetia</taxon>
        <taxon>Spirochaetales</taxon>
        <taxon>Treponemataceae</taxon>
        <taxon>Treponema</taxon>
    </lineage>
</organism>
<dbReference type="Pfam" id="PF01569">
    <property type="entry name" value="PAP2"/>
    <property type="match status" value="1"/>
</dbReference>
<dbReference type="AlphaFoldDB" id="F4LKA3"/>
<dbReference type="InterPro" id="IPR036938">
    <property type="entry name" value="PAP2/HPO_sf"/>
</dbReference>
<evidence type="ECO:0000313" key="3">
    <source>
        <dbReference type="EMBL" id="AEE15492.1"/>
    </source>
</evidence>
<evidence type="ECO:0000256" key="1">
    <source>
        <dbReference type="SAM" id="SignalP"/>
    </source>
</evidence>
<protein>
    <submittedName>
        <fullName evidence="3">Phosphoesterase PA-phosphatase related protein</fullName>
    </submittedName>
</protein>
<evidence type="ECO:0000259" key="2">
    <source>
        <dbReference type="SMART" id="SM00014"/>
    </source>
</evidence>
<dbReference type="CDD" id="cd01610">
    <property type="entry name" value="PAP2_like"/>
    <property type="match status" value="1"/>
</dbReference>
<sequence>MKPLYKFIGFFTMLAVCAGAFSAAESVSFRPDVFGVRAPASPVAFKDFFAGSAGVFALDPLYDGLIAGGGAALTGTAFVLDKVNGTPVWDGTAYDKDSVNPFDRWAMRPYSRAWHISGTVTEALAMLTPAVLAVADKEEWGVIGVMYAESVLWSYGLKETVKTFAERKRPYMYFDGAPSDKISDGDFARSFPSGHTTMAFNGAVFTSYVFAKYFPDSKLKIPVIAGSMSIAVATAVQRILSGNHFMTDVLAGAVLGSATGFLVPFLHTLPLADKGLRPVVTPASMSLQYRW</sequence>
<dbReference type="SMART" id="SM00014">
    <property type="entry name" value="acidPPc"/>
    <property type="match status" value="1"/>
</dbReference>
<reference evidence="4" key="1">
    <citation type="submission" date="2011-04" db="EMBL/GenBank/DDBJ databases">
        <title>The complete genome of Treponema brennaborense DSM 12168.</title>
        <authorList>
            <person name="Lucas S."/>
            <person name="Han J."/>
            <person name="Lapidus A."/>
            <person name="Bruce D."/>
            <person name="Goodwin L."/>
            <person name="Pitluck S."/>
            <person name="Peters L."/>
            <person name="Kyrpides N."/>
            <person name="Mavromatis K."/>
            <person name="Ivanova N."/>
            <person name="Mikhailova N."/>
            <person name="Pagani I."/>
            <person name="Teshima H."/>
            <person name="Detter J.C."/>
            <person name="Tapia R."/>
            <person name="Han C."/>
            <person name="Land M."/>
            <person name="Hauser L."/>
            <person name="Markowitz V."/>
            <person name="Cheng J.-F."/>
            <person name="Hugenholtz P."/>
            <person name="Woyke T."/>
            <person name="Wu D."/>
            <person name="Gronow S."/>
            <person name="Wellnitz S."/>
            <person name="Brambilla E."/>
            <person name="Klenk H.-P."/>
            <person name="Eisen J.A."/>
        </authorList>
    </citation>
    <scope>NUCLEOTIDE SEQUENCE [LARGE SCALE GENOMIC DNA]</scope>
    <source>
        <strain evidence="4">DSM 12168 / CIP 105900 / DD5/3</strain>
    </source>
</reference>
<accession>F4LKA3</accession>
<dbReference type="InterPro" id="IPR000326">
    <property type="entry name" value="PAP2/HPO"/>
</dbReference>
<dbReference type="HOGENOM" id="CLU_071492_1_0_12"/>
<dbReference type="OrthoDB" id="9780507at2"/>
<proteinExistence type="predicted"/>